<protein>
    <submittedName>
        <fullName evidence="1">Uncharacterized protein</fullName>
    </submittedName>
</protein>
<sequence length="76" mass="8547">MKITAETFLSEETILALKRTLRPNPDTLTELEITTNEALKTGTLKIRGSVSQVRGISGRTFRLEFLLDIPDAKEEK</sequence>
<dbReference type="Proteomes" id="UP000178574">
    <property type="component" value="Unassembled WGS sequence"/>
</dbReference>
<organism evidence="1 2">
    <name type="scientific">Candidatus Sungbacteria bacterium RIFCSPHIGHO2_01_FULL_50_25</name>
    <dbReference type="NCBI Taxonomy" id="1802265"/>
    <lineage>
        <taxon>Bacteria</taxon>
        <taxon>Candidatus Sungiibacteriota</taxon>
    </lineage>
</organism>
<accession>A0A1G2K7X3</accession>
<dbReference type="EMBL" id="MHQD01000031">
    <property type="protein sequence ID" value="OGZ95526.1"/>
    <property type="molecule type" value="Genomic_DNA"/>
</dbReference>
<proteinExistence type="predicted"/>
<gene>
    <name evidence="1" type="ORF">A2847_01030</name>
</gene>
<comment type="caution">
    <text evidence="1">The sequence shown here is derived from an EMBL/GenBank/DDBJ whole genome shotgun (WGS) entry which is preliminary data.</text>
</comment>
<name>A0A1G2K7X3_9BACT</name>
<evidence type="ECO:0000313" key="1">
    <source>
        <dbReference type="EMBL" id="OGZ95526.1"/>
    </source>
</evidence>
<evidence type="ECO:0000313" key="2">
    <source>
        <dbReference type="Proteomes" id="UP000178574"/>
    </source>
</evidence>
<dbReference type="AlphaFoldDB" id="A0A1G2K7X3"/>
<reference evidence="1 2" key="1">
    <citation type="journal article" date="2016" name="Nat. Commun.">
        <title>Thousands of microbial genomes shed light on interconnected biogeochemical processes in an aquifer system.</title>
        <authorList>
            <person name="Anantharaman K."/>
            <person name="Brown C.T."/>
            <person name="Hug L.A."/>
            <person name="Sharon I."/>
            <person name="Castelle C.J."/>
            <person name="Probst A.J."/>
            <person name="Thomas B.C."/>
            <person name="Singh A."/>
            <person name="Wilkins M.J."/>
            <person name="Karaoz U."/>
            <person name="Brodie E.L."/>
            <person name="Williams K.H."/>
            <person name="Hubbard S.S."/>
            <person name="Banfield J.F."/>
        </authorList>
    </citation>
    <scope>NUCLEOTIDE SEQUENCE [LARGE SCALE GENOMIC DNA]</scope>
</reference>